<evidence type="ECO:0000256" key="4">
    <source>
        <dbReference type="ARBA" id="ARBA00023002"/>
    </source>
</evidence>
<dbReference type="Pfam" id="PF00107">
    <property type="entry name" value="ADH_zinc_N"/>
    <property type="match status" value="1"/>
</dbReference>
<dbReference type="InterPro" id="IPR013154">
    <property type="entry name" value="ADH-like_N"/>
</dbReference>
<dbReference type="SUPFAM" id="SSF50129">
    <property type="entry name" value="GroES-like"/>
    <property type="match status" value="1"/>
</dbReference>
<keyword evidence="4" id="KW-0560">Oxidoreductase</keyword>
<evidence type="ECO:0000256" key="3">
    <source>
        <dbReference type="ARBA" id="ARBA00022833"/>
    </source>
</evidence>
<keyword evidence="2" id="KW-0479">Metal-binding</keyword>
<comment type="caution">
    <text evidence="6">The sequence shown here is derived from an EMBL/GenBank/DDBJ whole genome shotgun (WGS) entry which is preliminary data.</text>
</comment>
<dbReference type="EMBL" id="BAAARV010000024">
    <property type="protein sequence ID" value="GAA2345315.1"/>
    <property type="molecule type" value="Genomic_DNA"/>
</dbReference>
<keyword evidence="7" id="KW-1185">Reference proteome</keyword>
<dbReference type="InterPro" id="IPR020843">
    <property type="entry name" value="ER"/>
</dbReference>
<dbReference type="SUPFAM" id="SSF51735">
    <property type="entry name" value="NAD(P)-binding Rossmann-fold domains"/>
    <property type="match status" value="1"/>
</dbReference>
<dbReference type="SMART" id="SM00829">
    <property type="entry name" value="PKS_ER"/>
    <property type="match status" value="1"/>
</dbReference>
<sequence length="331" mass="34736">MPRTAMAPVFTGAGKIELRERTYRDPGPGELLLRVGANAICGTDREQYFQGSQVVPGHEAAGTVVAAGEGTGTAEGTRGAVFLMDYCGTCRSCALGHTNQCFAKRNDMGFTADGGYGPYEIVHESNFFPVPAEVSAADATLLLDVMGTSSHALDRLDRMRADVESLFVAGAGPIGLGLVAMARIRYGADVPIYVSDLSPWRLDFAERLGATPVRGAMPGAVDAAVDSTGKTTARRQALDALGKRGVLVCVGHGEGLTLDVSADLIAPERTVMGSEYFAYAEMPANLDVLLAHRAALSAIITHRLPAAELASAFELFLGGETGKVVVVQDES</sequence>
<protein>
    <submittedName>
        <fullName evidence="6">Zinc-binding dehydrogenase</fullName>
    </submittedName>
</protein>
<dbReference type="RefSeq" id="WP_344613102.1">
    <property type="nucleotide sequence ID" value="NZ_BAAARV010000024.1"/>
</dbReference>
<dbReference type="InterPro" id="IPR013149">
    <property type="entry name" value="ADH-like_C"/>
</dbReference>
<proteinExistence type="predicted"/>
<dbReference type="Pfam" id="PF08240">
    <property type="entry name" value="ADH_N"/>
    <property type="match status" value="1"/>
</dbReference>
<dbReference type="InterPro" id="IPR011032">
    <property type="entry name" value="GroES-like_sf"/>
</dbReference>
<reference evidence="6 7" key="1">
    <citation type="journal article" date="2019" name="Int. J. Syst. Evol. Microbiol.">
        <title>The Global Catalogue of Microorganisms (GCM) 10K type strain sequencing project: providing services to taxonomists for standard genome sequencing and annotation.</title>
        <authorList>
            <consortium name="The Broad Institute Genomics Platform"/>
            <consortium name="The Broad Institute Genome Sequencing Center for Infectious Disease"/>
            <person name="Wu L."/>
            <person name="Ma J."/>
        </authorList>
    </citation>
    <scope>NUCLEOTIDE SEQUENCE [LARGE SCALE GENOMIC DNA]</scope>
    <source>
        <strain evidence="6 7">JCM 3272</strain>
    </source>
</reference>
<evidence type="ECO:0000313" key="6">
    <source>
        <dbReference type="EMBL" id="GAA2345315.1"/>
    </source>
</evidence>
<dbReference type="Gene3D" id="3.90.180.10">
    <property type="entry name" value="Medium-chain alcohol dehydrogenases, catalytic domain"/>
    <property type="match status" value="1"/>
</dbReference>
<dbReference type="PANTHER" id="PTHR43401">
    <property type="entry name" value="L-THREONINE 3-DEHYDROGENASE"/>
    <property type="match status" value="1"/>
</dbReference>
<evidence type="ECO:0000313" key="7">
    <source>
        <dbReference type="Proteomes" id="UP001501444"/>
    </source>
</evidence>
<dbReference type="InterPro" id="IPR050129">
    <property type="entry name" value="Zn_alcohol_dh"/>
</dbReference>
<gene>
    <name evidence="6" type="ORF">GCM10010170_031420</name>
</gene>
<name>A0ABN3G6Q4_9ACTN</name>
<evidence type="ECO:0000259" key="5">
    <source>
        <dbReference type="SMART" id="SM00829"/>
    </source>
</evidence>
<dbReference type="PANTHER" id="PTHR43401:SF2">
    <property type="entry name" value="L-THREONINE 3-DEHYDROGENASE"/>
    <property type="match status" value="1"/>
</dbReference>
<organism evidence="6 7">
    <name type="scientific">Dactylosporangium salmoneum</name>
    <dbReference type="NCBI Taxonomy" id="53361"/>
    <lineage>
        <taxon>Bacteria</taxon>
        <taxon>Bacillati</taxon>
        <taxon>Actinomycetota</taxon>
        <taxon>Actinomycetes</taxon>
        <taxon>Micromonosporales</taxon>
        <taxon>Micromonosporaceae</taxon>
        <taxon>Dactylosporangium</taxon>
    </lineage>
</organism>
<comment type="cofactor">
    <cofactor evidence="1">
        <name>Zn(2+)</name>
        <dbReference type="ChEBI" id="CHEBI:29105"/>
    </cofactor>
</comment>
<keyword evidence="3" id="KW-0862">Zinc</keyword>
<dbReference type="InterPro" id="IPR036291">
    <property type="entry name" value="NAD(P)-bd_dom_sf"/>
</dbReference>
<evidence type="ECO:0000256" key="2">
    <source>
        <dbReference type="ARBA" id="ARBA00022723"/>
    </source>
</evidence>
<evidence type="ECO:0000256" key="1">
    <source>
        <dbReference type="ARBA" id="ARBA00001947"/>
    </source>
</evidence>
<feature type="domain" description="Enoyl reductase (ER)" evidence="5">
    <location>
        <begin position="12"/>
        <end position="326"/>
    </location>
</feature>
<dbReference type="Proteomes" id="UP001501444">
    <property type="component" value="Unassembled WGS sequence"/>
</dbReference>
<accession>A0ABN3G6Q4</accession>